<protein>
    <submittedName>
        <fullName evidence="1">Uncharacterized protein</fullName>
    </submittedName>
</protein>
<evidence type="ECO:0000313" key="2">
    <source>
        <dbReference type="Proteomes" id="UP000256645"/>
    </source>
</evidence>
<organism evidence="1 2">
    <name type="scientific">Coleophoma cylindrospora</name>
    <dbReference type="NCBI Taxonomy" id="1849047"/>
    <lineage>
        <taxon>Eukaryota</taxon>
        <taxon>Fungi</taxon>
        <taxon>Dikarya</taxon>
        <taxon>Ascomycota</taxon>
        <taxon>Pezizomycotina</taxon>
        <taxon>Leotiomycetes</taxon>
        <taxon>Helotiales</taxon>
        <taxon>Dermateaceae</taxon>
        <taxon>Coleophoma</taxon>
    </lineage>
</organism>
<dbReference type="AlphaFoldDB" id="A0A3D8S8N2"/>
<comment type="caution">
    <text evidence="1">The sequence shown here is derived from an EMBL/GenBank/DDBJ whole genome shotgun (WGS) entry which is preliminary data.</text>
</comment>
<dbReference type="Proteomes" id="UP000256645">
    <property type="component" value="Unassembled WGS sequence"/>
</dbReference>
<dbReference type="InterPro" id="IPR021848">
    <property type="entry name" value="HODM_asu-like"/>
</dbReference>
<gene>
    <name evidence="1" type="ORF">BP6252_03603</name>
</gene>
<accession>A0A3D8S8N2</accession>
<sequence length="282" mass="31834">MAISKSHASELVEIDNNYLERVNLRKRLLTEERDTCLAALDSSKPAVDEFYTWMIGTYLPTRYPLMFRISDASKLHNTATGELIPLEPPSTPVSALEILGRTIEDDLNFLLPAEDGDGYSLHGTVACFVNGFSMARLLNVKLRDIHQPVPSYKEKLELSMDRFFERLEVGTFWAMNLSPALFATSGNHNYKGQDCDDLPRDIDPSKTYLRCERQVLHRLPKTKALLLSTRTYQYPLSDVKAEGSGPELAEAIDGLKKGNAPGIHFYKRATVWSESIKSYLKD</sequence>
<dbReference type="STRING" id="1849047.A0A3D8S8N2"/>
<keyword evidence="2" id="KW-1185">Reference proteome</keyword>
<dbReference type="Pfam" id="PF11927">
    <property type="entry name" value="HODM_asu-like"/>
    <property type="match status" value="1"/>
</dbReference>
<evidence type="ECO:0000313" key="1">
    <source>
        <dbReference type="EMBL" id="RDW82491.1"/>
    </source>
</evidence>
<proteinExistence type="predicted"/>
<dbReference type="EMBL" id="PDLM01000003">
    <property type="protein sequence ID" value="RDW82491.1"/>
    <property type="molecule type" value="Genomic_DNA"/>
</dbReference>
<dbReference type="OrthoDB" id="5043642at2759"/>
<name>A0A3D8S8N2_9HELO</name>
<reference evidence="1 2" key="1">
    <citation type="journal article" date="2018" name="IMA Fungus">
        <title>IMA Genome-F 9: Draft genome sequence of Annulohypoxylon stygium, Aspergillus mulundensis, Berkeleyomyces basicola (syn. Thielaviopsis basicola), Ceratocystis smalleyi, two Cercospora beticola strains, Coleophoma cylindrospora, Fusarium fracticaudum, Phialophora cf. hyalina, and Morchella septimelata.</title>
        <authorList>
            <person name="Wingfield B.D."/>
            <person name="Bills G.F."/>
            <person name="Dong Y."/>
            <person name="Huang W."/>
            <person name="Nel W.J."/>
            <person name="Swalarsk-Parry B.S."/>
            <person name="Vaghefi N."/>
            <person name="Wilken P.M."/>
            <person name="An Z."/>
            <person name="de Beer Z.W."/>
            <person name="De Vos L."/>
            <person name="Chen L."/>
            <person name="Duong T.A."/>
            <person name="Gao Y."/>
            <person name="Hammerbacher A."/>
            <person name="Kikkert J.R."/>
            <person name="Li Y."/>
            <person name="Li H."/>
            <person name="Li K."/>
            <person name="Li Q."/>
            <person name="Liu X."/>
            <person name="Ma X."/>
            <person name="Naidoo K."/>
            <person name="Pethybridge S.J."/>
            <person name="Sun J."/>
            <person name="Steenkamp E.T."/>
            <person name="van der Nest M.A."/>
            <person name="van Wyk S."/>
            <person name="Wingfield M.J."/>
            <person name="Xiong C."/>
            <person name="Yue Q."/>
            <person name="Zhang X."/>
        </authorList>
    </citation>
    <scope>NUCLEOTIDE SEQUENCE [LARGE SCALE GENOMIC DNA]</scope>
    <source>
        <strain evidence="1 2">BP6252</strain>
    </source>
</reference>